<dbReference type="PANTHER" id="PTHR43606:SF7">
    <property type="entry name" value="PHOSPHATASE, PUTATIVE (AFU_ORTHOLOGUE AFUA_6G08710)-RELATED"/>
    <property type="match status" value="1"/>
</dbReference>
<dbReference type="SUPFAM" id="SSF56300">
    <property type="entry name" value="Metallo-dependent phosphatases"/>
    <property type="match status" value="1"/>
</dbReference>
<dbReference type="AlphaFoldDB" id="A0A1L9VZ55"/>
<dbReference type="VEuPathDB" id="FungiDB:ASPGLDRAFT_70984"/>
<name>A0A1L9VZ55_ASPGL</name>
<dbReference type="Gene3D" id="2.60.40.380">
    <property type="entry name" value="Purple acid phosphatase-like, N-terminal"/>
    <property type="match status" value="1"/>
</dbReference>
<proteinExistence type="predicted"/>
<evidence type="ECO:0000313" key="4">
    <source>
        <dbReference type="EMBL" id="OJJ89210.1"/>
    </source>
</evidence>
<dbReference type="Gene3D" id="3.60.21.70">
    <property type="entry name" value="PhoD-like phosphatase"/>
    <property type="match status" value="1"/>
</dbReference>
<dbReference type="Proteomes" id="UP000184300">
    <property type="component" value="Unassembled WGS sequence"/>
</dbReference>
<dbReference type="EMBL" id="KV878888">
    <property type="protein sequence ID" value="OJJ89210.1"/>
    <property type="molecule type" value="Genomic_DNA"/>
</dbReference>
<dbReference type="InterPro" id="IPR029052">
    <property type="entry name" value="Metallo-depent_PP-like"/>
</dbReference>
<feature type="signal peptide" evidence="1">
    <location>
        <begin position="1"/>
        <end position="19"/>
    </location>
</feature>
<evidence type="ECO:0000259" key="3">
    <source>
        <dbReference type="Pfam" id="PF16655"/>
    </source>
</evidence>
<dbReference type="InterPro" id="IPR038607">
    <property type="entry name" value="PhoD-like_sf"/>
</dbReference>
<keyword evidence="5" id="KW-1185">Reference proteome</keyword>
<dbReference type="PANTHER" id="PTHR43606">
    <property type="entry name" value="PHOSPHATASE, PUTATIVE (AFU_ORTHOLOGUE AFUA_6G08710)-RELATED"/>
    <property type="match status" value="1"/>
</dbReference>
<dbReference type="InterPro" id="IPR018946">
    <property type="entry name" value="PhoD-like_MPP"/>
</dbReference>
<dbReference type="GeneID" id="34465788"/>
<dbReference type="InterPro" id="IPR052900">
    <property type="entry name" value="Phospholipid_Metab_Enz"/>
</dbReference>
<gene>
    <name evidence="4" type="ORF">ASPGLDRAFT_70984</name>
</gene>
<evidence type="ECO:0000256" key="1">
    <source>
        <dbReference type="SAM" id="SignalP"/>
    </source>
</evidence>
<dbReference type="Pfam" id="PF16655">
    <property type="entry name" value="PhoD_N"/>
    <property type="match status" value="1"/>
</dbReference>
<feature type="domain" description="Phospholipase D N-terminal" evidence="3">
    <location>
        <begin position="66"/>
        <end position="173"/>
    </location>
</feature>
<feature type="domain" description="PhoD-like phosphatase metallophosphatase" evidence="2">
    <location>
        <begin position="182"/>
        <end position="539"/>
    </location>
</feature>
<keyword evidence="1" id="KW-0732">Signal</keyword>
<evidence type="ECO:0000259" key="2">
    <source>
        <dbReference type="Pfam" id="PF09423"/>
    </source>
</evidence>
<accession>A0A1L9VZ55</accession>
<feature type="chain" id="PRO_5013154774" description="PhoD-like phosphatase metallophosphatase domain-containing protein" evidence="1">
    <location>
        <begin position="20"/>
        <end position="613"/>
    </location>
</feature>
<sequence length="613" mass="68928">MVFAGYLIPLLALSSQALASYTGNLNYRSPSLRHARLGIDLEKVTARSLSKRDEAPYEPSQLNFTHGVASGDPYADSVVLWTRVAPSMESDESDVTVSGDVPLYDHETEGYVRASAHPVCVKYRVFDEEGKKKVVDQGTVWTSSDIDYTVKVEAKGLDPFTTYYYQFNTAPAADGDTEEIKLAVHSCSQWPNGYFNSYGNVVRKDNVDYVVHLGDYIYEYGPDAAEIERVHSPRHEIFTLHDYRARLGQYRTDLDLATSHQNFAWIPVWDDHEIANNGYRDGFSGLNNTEDSFLNVGPKVSIDQRKMDAVGRTLSGCQFGSSQVDMDDGLRIWRSFQMGNLMDLIMLDTRNYDRSITSLGWNDEYIERIQNDTGRSLMGARQENWFYRHLSDSASRGTTWRVIGSQLKFSRLEQEVDGGVTVSLDSWDGYRAHYNRTLKHLYDNNIGNNIMLAGDTHTNWVSDLAWIGEKSYDSTTGKGAVGVEFAGTAVSSEDFGGTISSAEAEAATYKKNEEMRWTEGYYRGCYELHVTQNEVQAEYFGCPTVASRNGWDLPLANFTVKTGENHLARSVAGGEEVEAGYFRDGEVKHSNLTLNTETGKWEVIGFDQMFLMV</sequence>
<protein>
    <recommendedName>
        <fullName evidence="6">PhoD-like phosphatase metallophosphatase domain-containing protein</fullName>
    </recommendedName>
</protein>
<dbReference type="STRING" id="1160497.A0A1L9VZ55"/>
<dbReference type="Pfam" id="PF09423">
    <property type="entry name" value="PhoD"/>
    <property type="match status" value="1"/>
</dbReference>
<evidence type="ECO:0000313" key="5">
    <source>
        <dbReference type="Proteomes" id="UP000184300"/>
    </source>
</evidence>
<dbReference type="RefSeq" id="XP_022405872.1">
    <property type="nucleotide sequence ID" value="XM_022549528.1"/>
</dbReference>
<dbReference type="InterPro" id="IPR032093">
    <property type="entry name" value="PhoD_N"/>
</dbReference>
<evidence type="ECO:0008006" key="6">
    <source>
        <dbReference type="Google" id="ProtNLM"/>
    </source>
</evidence>
<dbReference type="OrthoDB" id="9992270at2759"/>
<dbReference type="CDD" id="cd07389">
    <property type="entry name" value="MPP_PhoD"/>
    <property type="match status" value="1"/>
</dbReference>
<organism evidence="4 5">
    <name type="scientific">Aspergillus glaucus CBS 516.65</name>
    <dbReference type="NCBI Taxonomy" id="1160497"/>
    <lineage>
        <taxon>Eukaryota</taxon>
        <taxon>Fungi</taxon>
        <taxon>Dikarya</taxon>
        <taxon>Ascomycota</taxon>
        <taxon>Pezizomycotina</taxon>
        <taxon>Eurotiomycetes</taxon>
        <taxon>Eurotiomycetidae</taxon>
        <taxon>Eurotiales</taxon>
        <taxon>Aspergillaceae</taxon>
        <taxon>Aspergillus</taxon>
        <taxon>Aspergillus subgen. Aspergillus</taxon>
    </lineage>
</organism>
<reference evidence="5" key="1">
    <citation type="journal article" date="2017" name="Genome Biol.">
        <title>Comparative genomics reveals high biological diversity and specific adaptations in the industrially and medically important fungal genus Aspergillus.</title>
        <authorList>
            <person name="de Vries R.P."/>
            <person name="Riley R."/>
            <person name="Wiebenga A."/>
            <person name="Aguilar-Osorio G."/>
            <person name="Amillis S."/>
            <person name="Uchima C.A."/>
            <person name="Anderluh G."/>
            <person name="Asadollahi M."/>
            <person name="Askin M."/>
            <person name="Barry K."/>
            <person name="Battaglia E."/>
            <person name="Bayram O."/>
            <person name="Benocci T."/>
            <person name="Braus-Stromeyer S.A."/>
            <person name="Caldana C."/>
            <person name="Canovas D."/>
            <person name="Cerqueira G.C."/>
            <person name="Chen F."/>
            <person name="Chen W."/>
            <person name="Choi C."/>
            <person name="Clum A."/>
            <person name="Dos Santos R.A."/>
            <person name="Damasio A.R."/>
            <person name="Diallinas G."/>
            <person name="Emri T."/>
            <person name="Fekete E."/>
            <person name="Flipphi M."/>
            <person name="Freyberg S."/>
            <person name="Gallo A."/>
            <person name="Gournas C."/>
            <person name="Habgood R."/>
            <person name="Hainaut M."/>
            <person name="Harispe M.L."/>
            <person name="Henrissat B."/>
            <person name="Hilden K.S."/>
            <person name="Hope R."/>
            <person name="Hossain A."/>
            <person name="Karabika E."/>
            <person name="Karaffa L."/>
            <person name="Karanyi Z."/>
            <person name="Krasevec N."/>
            <person name="Kuo A."/>
            <person name="Kusch H."/>
            <person name="LaButti K."/>
            <person name="Lagendijk E.L."/>
            <person name="Lapidus A."/>
            <person name="Levasseur A."/>
            <person name="Lindquist E."/>
            <person name="Lipzen A."/>
            <person name="Logrieco A.F."/>
            <person name="MacCabe A."/>
            <person name="Maekelae M.R."/>
            <person name="Malavazi I."/>
            <person name="Melin P."/>
            <person name="Meyer V."/>
            <person name="Mielnichuk N."/>
            <person name="Miskei M."/>
            <person name="Molnar A.P."/>
            <person name="Mule G."/>
            <person name="Ngan C.Y."/>
            <person name="Orejas M."/>
            <person name="Orosz E."/>
            <person name="Ouedraogo J.P."/>
            <person name="Overkamp K.M."/>
            <person name="Park H.-S."/>
            <person name="Perrone G."/>
            <person name="Piumi F."/>
            <person name="Punt P.J."/>
            <person name="Ram A.F."/>
            <person name="Ramon A."/>
            <person name="Rauscher S."/>
            <person name="Record E."/>
            <person name="Riano-Pachon D.M."/>
            <person name="Robert V."/>
            <person name="Roehrig J."/>
            <person name="Ruller R."/>
            <person name="Salamov A."/>
            <person name="Salih N.S."/>
            <person name="Samson R.A."/>
            <person name="Sandor E."/>
            <person name="Sanguinetti M."/>
            <person name="Schuetze T."/>
            <person name="Sepcic K."/>
            <person name="Shelest E."/>
            <person name="Sherlock G."/>
            <person name="Sophianopoulou V."/>
            <person name="Squina F.M."/>
            <person name="Sun H."/>
            <person name="Susca A."/>
            <person name="Todd R.B."/>
            <person name="Tsang A."/>
            <person name="Unkles S.E."/>
            <person name="van de Wiele N."/>
            <person name="van Rossen-Uffink D."/>
            <person name="Oliveira J.V."/>
            <person name="Vesth T.C."/>
            <person name="Visser J."/>
            <person name="Yu J.-H."/>
            <person name="Zhou M."/>
            <person name="Andersen M.R."/>
            <person name="Archer D.B."/>
            <person name="Baker S.E."/>
            <person name="Benoit I."/>
            <person name="Brakhage A.A."/>
            <person name="Braus G.H."/>
            <person name="Fischer R."/>
            <person name="Frisvad J.C."/>
            <person name="Goldman G.H."/>
            <person name="Houbraken J."/>
            <person name="Oakley B."/>
            <person name="Pocsi I."/>
            <person name="Scazzocchio C."/>
            <person name="Seiboth B."/>
            <person name="vanKuyk P.A."/>
            <person name="Wortman J."/>
            <person name="Dyer P.S."/>
            <person name="Grigoriev I.V."/>
        </authorList>
    </citation>
    <scope>NUCLEOTIDE SEQUENCE [LARGE SCALE GENOMIC DNA]</scope>
    <source>
        <strain evidence="5">CBS 516.65</strain>
    </source>
</reference>